<feature type="coiled-coil region" evidence="1">
    <location>
        <begin position="182"/>
        <end position="230"/>
    </location>
</feature>
<name>A0ABQ9X6P5_9EUKA</name>
<feature type="coiled-coil region" evidence="1">
    <location>
        <begin position="16"/>
        <end position="50"/>
    </location>
</feature>
<feature type="region of interest" description="Disordered" evidence="2">
    <location>
        <begin position="592"/>
        <end position="632"/>
    </location>
</feature>
<dbReference type="EMBL" id="JARBJD010000202">
    <property type="protein sequence ID" value="KAK2947419.1"/>
    <property type="molecule type" value="Genomic_DNA"/>
</dbReference>
<feature type="compositionally biased region" description="Polar residues" evidence="2">
    <location>
        <begin position="405"/>
        <end position="437"/>
    </location>
</feature>
<organism evidence="3 4">
    <name type="scientific">Blattamonas nauphoetae</name>
    <dbReference type="NCBI Taxonomy" id="2049346"/>
    <lineage>
        <taxon>Eukaryota</taxon>
        <taxon>Metamonada</taxon>
        <taxon>Preaxostyla</taxon>
        <taxon>Oxymonadida</taxon>
        <taxon>Blattamonas</taxon>
    </lineage>
</organism>
<comment type="caution">
    <text evidence="3">The sequence shown here is derived from an EMBL/GenBank/DDBJ whole genome shotgun (WGS) entry which is preliminary data.</text>
</comment>
<evidence type="ECO:0000256" key="1">
    <source>
        <dbReference type="SAM" id="Coils"/>
    </source>
</evidence>
<keyword evidence="1" id="KW-0175">Coiled coil</keyword>
<feature type="compositionally biased region" description="Polar residues" evidence="2">
    <location>
        <begin position="607"/>
        <end position="624"/>
    </location>
</feature>
<feature type="coiled-coil region" evidence="1">
    <location>
        <begin position="327"/>
        <end position="354"/>
    </location>
</feature>
<feature type="region of interest" description="Disordered" evidence="2">
    <location>
        <begin position="365"/>
        <end position="452"/>
    </location>
</feature>
<accession>A0ABQ9X6P5</accession>
<gene>
    <name evidence="3" type="ORF">BLNAU_17665</name>
</gene>
<evidence type="ECO:0000313" key="3">
    <source>
        <dbReference type="EMBL" id="KAK2947419.1"/>
    </source>
</evidence>
<dbReference type="Proteomes" id="UP001281761">
    <property type="component" value="Unassembled WGS sequence"/>
</dbReference>
<feature type="compositionally biased region" description="Basic and acidic residues" evidence="2">
    <location>
        <begin position="365"/>
        <end position="384"/>
    </location>
</feature>
<feature type="region of interest" description="Disordered" evidence="2">
    <location>
        <begin position="647"/>
        <end position="690"/>
    </location>
</feature>
<feature type="coiled-coil region" evidence="1">
    <location>
        <begin position="464"/>
        <end position="587"/>
    </location>
</feature>
<proteinExistence type="predicted"/>
<feature type="coiled-coil region" evidence="1">
    <location>
        <begin position="273"/>
        <end position="300"/>
    </location>
</feature>
<keyword evidence="4" id="KW-1185">Reference proteome</keyword>
<evidence type="ECO:0000256" key="2">
    <source>
        <dbReference type="SAM" id="MobiDB-lite"/>
    </source>
</evidence>
<evidence type="ECO:0000313" key="4">
    <source>
        <dbReference type="Proteomes" id="UP001281761"/>
    </source>
</evidence>
<feature type="compositionally biased region" description="Basic and acidic residues" evidence="2">
    <location>
        <begin position="391"/>
        <end position="401"/>
    </location>
</feature>
<protein>
    <submittedName>
        <fullName evidence="3">Uncharacterized protein</fullName>
    </submittedName>
</protein>
<reference evidence="3 4" key="1">
    <citation type="journal article" date="2022" name="bioRxiv">
        <title>Genomics of Preaxostyla Flagellates Illuminates Evolutionary Transitions and the Path Towards Mitochondrial Loss.</title>
        <authorList>
            <person name="Novak L.V.F."/>
            <person name="Treitli S.C."/>
            <person name="Pyrih J."/>
            <person name="Halakuc P."/>
            <person name="Pipaliya S.V."/>
            <person name="Vacek V."/>
            <person name="Brzon O."/>
            <person name="Soukal P."/>
            <person name="Eme L."/>
            <person name="Dacks J.B."/>
            <person name="Karnkowska A."/>
            <person name="Elias M."/>
            <person name="Hampl V."/>
        </authorList>
    </citation>
    <scope>NUCLEOTIDE SEQUENCE [LARGE SCALE GENOMIC DNA]</scope>
    <source>
        <strain evidence="3">NAU3</strain>
        <tissue evidence="3">Gut</tissue>
    </source>
</reference>
<sequence>MSYPGGFQGGSDPYEMTMLKKENEMLKGQIASLKTEFQREIAEHKKIRDEITLERDLLAQRLIPVREVEDGIVDLYLSIKQPSINTLSKQEQKEEREIHRKLSSLTILGYLRSELTVLFDFKNAFETQTGQTNLAQNQESRRIKGLKNEIEILHARLISISTPSEIADKKIAQNEKECAELIMGAEGTIHNLRNDITRLKEAVATLTSQLREEKNRVQIQKQTINQQQLRLLKITQLDSRLHMMKEQQHADILEISNAHRMEVKEKLRVMRVNHQMELERERLEDALHSTETELKSYKLDFQRKDLLDTKEKLRRCEMMLGKKDERIKSLSVELRHENEMNRVLKKEIEKLTSEYQRLWKSIEKETQEREKRERDRHEEWERTEQLQQRAFGKDKPFEFPYERSLSPSSSPLFTRTTSQSRTHGRSLSTPLSTSFGPSTPGMGRTQKKGESGIPLFDTTLSAEAQILKRVIDTQERELVKKEKERKRALWDAKKTTEGEMKGELMRKRLEEEIAVLKHELGELKLAMKSGGGVQMRELERDAAVSESEAETLTTKQIKALIRRNKILERENQEVQNLRSANEALLTNINALTPTNQQSPHLARHTSQRTSHGLSGTQNHSSSPAKPQPLPNLVVTSAGKTHALLGKSVRTTQSPFQPIAIDSKAGQQPSKERKNQFTKPRPATASGHDPY</sequence>